<feature type="signal peptide" evidence="1">
    <location>
        <begin position="1"/>
        <end position="34"/>
    </location>
</feature>
<evidence type="ECO:0000256" key="1">
    <source>
        <dbReference type="SAM" id="SignalP"/>
    </source>
</evidence>
<gene>
    <name evidence="3" type="ORF">FHY67_08495</name>
</gene>
<protein>
    <submittedName>
        <fullName evidence="3">Helix-hairpin-helix domain-containing protein</fullName>
    </submittedName>
</protein>
<evidence type="ECO:0000313" key="3">
    <source>
        <dbReference type="EMBL" id="TNX92239.1"/>
    </source>
</evidence>
<dbReference type="PROSITE" id="PS51257">
    <property type="entry name" value="PROKAR_LIPOPROTEIN"/>
    <property type="match status" value="1"/>
</dbReference>
<dbReference type="Gene3D" id="1.10.150.280">
    <property type="entry name" value="AF1531-like domain"/>
    <property type="match status" value="1"/>
</dbReference>
<dbReference type="SMART" id="SM00278">
    <property type="entry name" value="HhH1"/>
    <property type="match status" value="2"/>
</dbReference>
<sequence>MKNINKFFRLKEILSLMLGLLGCLWLASAGQVQAQQFDDSYLKWKNQQLDHDRRLLQQTGSMMMSSGPAAQISTEKVSLNRGTADQLQQVLSGVGEKKAQAIVEYRNKNGKFNSIEDLQKVKGIGPKLFEKNKSRLTL</sequence>
<dbReference type="Pfam" id="PF12836">
    <property type="entry name" value="HHH_3"/>
    <property type="match status" value="1"/>
</dbReference>
<dbReference type="EMBL" id="VFBM01000005">
    <property type="protein sequence ID" value="TNX92239.1"/>
    <property type="molecule type" value="Genomic_DNA"/>
</dbReference>
<dbReference type="InterPro" id="IPR010994">
    <property type="entry name" value="RuvA_2-like"/>
</dbReference>
<feature type="chain" id="PRO_5034088848" evidence="1">
    <location>
        <begin position="35"/>
        <end position="138"/>
    </location>
</feature>
<dbReference type="InterPro" id="IPR051675">
    <property type="entry name" value="Endo/Exo/Phosphatase_dom_1"/>
</dbReference>
<name>A0A8H2K583_ACIRA</name>
<keyword evidence="1" id="KW-0732">Signal</keyword>
<dbReference type="GO" id="GO:0003677">
    <property type="term" value="F:DNA binding"/>
    <property type="evidence" value="ECO:0007669"/>
    <property type="project" value="InterPro"/>
</dbReference>
<evidence type="ECO:0000259" key="2">
    <source>
        <dbReference type="SMART" id="SM00278"/>
    </source>
</evidence>
<dbReference type="NCBIfam" id="TIGR00426">
    <property type="entry name" value="competence protein ComEA helix-hairpin-helix repeat region"/>
    <property type="match status" value="1"/>
</dbReference>
<organism evidence="3 4">
    <name type="scientific">Acinetobacter radioresistens</name>
    <dbReference type="NCBI Taxonomy" id="40216"/>
    <lineage>
        <taxon>Bacteria</taxon>
        <taxon>Pseudomonadati</taxon>
        <taxon>Pseudomonadota</taxon>
        <taxon>Gammaproteobacteria</taxon>
        <taxon>Moraxellales</taxon>
        <taxon>Moraxellaceae</taxon>
        <taxon>Acinetobacter</taxon>
    </lineage>
</organism>
<dbReference type="GO" id="GO:0006281">
    <property type="term" value="P:DNA repair"/>
    <property type="evidence" value="ECO:0007669"/>
    <property type="project" value="InterPro"/>
</dbReference>
<evidence type="ECO:0000313" key="4">
    <source>
        <dbReference type="Proteomes" id="UP000314285"/>
    </source>
</evidence>
<dbReference type="PANTHER" id="PTHR21180">
    <property type="entry name" value="ENDONUCLEASE/EXONUCLEASE/PHOSPHATASE FAMILY DOMAIN-CONTAINING PROTEIN 1"/>
    <property type="match status" value="1"/>
</dbReference>
<dbReference type="GO" id="GO:0015627">
    <property type="term" value="C:type II protein secretion system complex"/>
    <property type="evidence" value="ECO:0007669"/>
    <property type="project" value="TreeGrafter"/>
</dbReference>
<dbReference type="InterPro" id="IPR004509">
    <property type="entry name" value="Competence_ComEA_HhH"/>
</dbReference>
<feature type="domain" description="Helix-hairpin-helix DNA-binding motif class 1" evidence="2">
    <location>
        <begin position="116"/>
        <end position="135"/>
    </location>
</feature>
<dbReference type="GO" id="GO:0015628">
    <property type="term" value="P:protein secretion by the type II secretion system"/>
    <property type="evidence" value="ECO:0007669"/>
    <property type="project" value="TreeGrafter"/>
</dbReference>
<feature type="domain" description="Helix-hairpin-helix DNA-binding motif class 1" evidence="2">
    <location>
        <begin position="85"/>
        <end position="105"/>
    </location>
</feature>
<dbReference type="AlphaFoldDB" id="A0A8H2K583"/>
<dbReference type="SUPFAM" id="SSF47781">
    <property type="entry name" value="RuvA domain 2-like"/>
    <property type="match status" value="1"/>
</dbReference>
<dbReference type="RefSeq" id="WP_034675181.1">
    <property type="nucleotide sequence ID" value="NZ_CP027365.1"/>
</dbReference>
<proteinExistence type="predicted"/>
<dbReference type="InterPro" id="IPR003583">
    <property type="entry name" value="Hlx-hairpin-Hlx_DNA-bd_motif"/>
</dbReference>
<accession>A0A8H2K583</accession>
<comment type="caution">
    <text evidence="3">The sequence shown here is derived from an EMBL/GenBank/DDBJ whole genome shotgun (WGS) entry which is preliminary data.</text>
</comment>
<reference evidence="3 4" key="1">
    <citation type="submission" date="2019-06" db="EMBL/GenBank/DDBJ databases">
        <title>Genome of Acinetobacter radioresistens APH1, a phenol degrading strain.</title>
        <authorList>
            <person name="Liu Y."/>
        </authorList>
    </citation>
    <scope>NUCLEOTIDE SEQUENCE [LARGE SCALE GENOMIC DNA]</scope>
    <source>
        <strain evidence="3 4">APH1</strain>
    </source>
</reference>
<dbReference type="PANTHER" id="PTHR21180:SF32">
    <property type="entry name" value="ENDONUCLEASE_EXONUCLEASE_PHOSPHATASE FAMILY DOMAIN-CONTAINING PROTEIN 1"/>
    <property type="match status" value="1"/>
</dbReference>
<dbReference type="Proteomes" id="UP000314285">
    <property type="component" value="Unassembled WGS sequence"/>
</dbReference>